<proteinExistence type="predicted"/>
<organism evidence="1">
    <name type="scientific">marine metagenome</name>
    <dbReference type="NCBI Taxonomy" id="408172"/>
    <lineage>
        <taxon>unclassified sequences</taxon>
        <taxon>metagenomes</taxon>
        <taxon>ecological metagenomes</taxon>
    </lineage>
</organism>
<sequence>MEFLGDSMSLFAKLNEDFSDDVKWLRKELVKKVLDENICTESYDLFGFFINGSGVISREFENEYTQIVYRIKSALPVSTTNEISGDIMAEIIDRESVWADGWAKYHEYHTAADNYNEKKADFDDYVKDIQTKHIGC</sequence>
<evidence type="ECO:0000313" key="1">
    <source>
        <dbReference type="EMBL" id="SVA93618.1"/>
    </source>
</evidence>
<dbReference type="AlphaFoldDB" id="A0A381ZWE2"/>
<reference evidence="1" key="1">
    <citation type="submission" date="2018-05" db="EMBL/GenBank/DDBJ databases">
        <authorList>
            <person name="Lanie J.A."/>
            <person name="Ng W.-L."/>
            <person name="Kazmierczak K.M."/>
            <person name="Andrzejewski T.M."/>
            <person name="Davidsen T.M."/>
            <person name="Wayne K.J."/>
            <person name="Tettelin H."/>
            <person name="Glass J.I."/>
            <person name="Rusch D."/>
            <person name="Podicherti R."/>
            <person name="Tsui H.-C.T."/>
            <person name="Winkler M.E."/>
        </authorList>
    </citation>
    <scope>NUCLEOTIDE SEQUENCE</scope>
</reference>
<protein>
    <submittedName>
        <fullName evidence="1">Uncharacterized protein</fullName>
    </submittedName>
</protein>
<name>A0A381ZWE2_9ZZZZ</name>
<dbReference type="EMBL" id="UINC01022944">
    <property type="protein sequence ID" value="SVA93618.1"/>
    <property type="molecule type" value="Genomic_DNA"/>
</dbReference>
<accession>A0A381ZWE2</accession>
<gene>
    <name evidence="1" type="ORF">METZ01_LOCUS146472</name>
</gene>